<evidence type="ECO:0000313" key="3">
    <source>
        <dbReference type="Proteomes" id="UP000663829"/>
    </source>
</evidence>
<gene>
    <name evidence="1" type="ORF">GPM918_LOCUS13863</name>
    <name evidence="2" type="ORF">SRO942_LOCUS13859</name>
</gene>
<evidence type="ECO:0008006" key="4">
    <source>
        <dbReference type="Google" id="ProtNLM"/>
    </source>
</evidence>
<evidence type="ECO:0000313" key="2">
    <source>
        <dbReference type="EMBL" id="CAF3774372.1"/>
    </source>
</evidence>
<accession>A0A814GY94</accession>
<evidence type="ECO:0000313" key="1">
    <source>
        <dbReference type="EMBL" id="CAF1003027.1"/>
    </source>
</evidence>
<organism evidence="1 3">
    <name type="scientific">Didymodactylos carnosus</name>
    <dbReference type="NCBI Taxonomy" id="1234261"/>
    <lineage>
        <taxon>Eukaryota</taxon>
        <taxon>Metazoa</taxon>
        <taxon>Spiralia</taxon>
        <taxon>Gnathifera</taxon>
        <taxon>Rotifera</taxon>
        <taxon>Eurotatoria</taxon>
        <taxon>Bdelloidea</taxon>
        <taxon>Philodinida</taxon>
        <taxon>Philodinidae</taxon>
        <taxon>Didymodactylos</taxon>
    </lineage>
</organism>
<dbReference type="OrthoDB" id="9989551at2759"/>
<dbReference type="EMBL" id="CAJNOQ010003252">
    <property type="protein sequence ID" value="CAF1003027.1"/>
    <property type="molecule type" value="Genomic_DNA"/>
</dbReference>
<dbReference type="EMBL" id="CAJOBC010003251">
    <property type="protein sequence ID" value="CAF3774372.1"/>
    <property type="molecule type" value="Genomic_DNA"/>
</dbReference>
<reference evidence="1" key="1">
    <citation type="submission" date="2021-02" db="EMBL/GenBank/DDBJ databases">
        <authorList>
            <person name="Nowell W R."/>
        </authorList>
    </citation>
    <scope>NUCLEOTIDE SEQUENCE</scope>
</reference>
<comment type="caution">
    <text evidence="1">The sequence shown here is derived from an EMBL/GenBank/DDBJ whole genome shotgun (WGS) entry which is preliminary data.</text>
</comment>
<dbReference type="AlphaFoldDB" id="A0A814GY94"/>
<proteinExistence type="predicted"/>
<name>A0A814GY94_9BILA</name>
<dbReference type="Proteomes" id="UP000681722">
    <property type="component" value="Unassembled WGS sequence"/>
</dbReference>
<sequence>MSTKKKQVITPRNHNPVKHQCSICKETGTVMVICTKCDKQFCNKHYKQHQIELKHDLNNVIEKHAVVNKEIIGGHENFYEHNDDKREKNHTILVNQRNHHYQSKDESDAVIEHIETILISKINRWEHDMVQRIKSAANQARNTISSITHDYQNEIRNDFQQLTNEFEVKRAHDNYNERDLKQWNQKLDQIQQKVNNAVQIDTEQSQTINWSKMITVKWNGKTVTSTIKRMPLVLKQELSEYQQPVQQNQQQRVQPQTQQLHYFANLIIQKPHKIMRIKNEYGGLICASDNRILYQDTEETLCLIDYVCKNKQIIKWNKEDDIVDMCWLKLLDQFILLTKEYIFTVNPFDLQVHNSSKQIHSNEGEYKSCTNIDNILFLSFNRPNSPLEQWNIQDWKLINRWTKLFDKDDNVKCIRFLNKTQLALLIENRLEIRNCITMNIIRATKFIDVRTHGLVCLPTIQNYCLVINHSFHQDIAQSSNLLLIDDNGQKIKTIHYNEPIWSMIYFQDKNTFIIRTLNEMLFYTT</sequence>
<dbReference type="SUPFAM" id="SSF118310">
    <property type="entry name" value="AN1-like Zinc finger"/>
    <property type="match status" value="1"/>
</dbReference>
<dbReference type="Proteomes" id="UP000663829">
    <property type="component" value="Unassembled WGS sequence"/>
</dbReference>
<keyword evidence="3" id="KW-1185">Reference proteome</keyword>
<protein>
    <recommendedName>
        <fullName evidence="4">B box-type domain-containing protein</fullName>
    </recommendedName>
</protein>
<dbReference type="InterPro" id="IPR035896">
    <property type="entry name" value="AN1-like_Znf"/>
</dbReference>